<feature type="transmembrane region" description="Helical" evidence="11">
    <location>
        <begin position="318"/>
        <end position="340"/>
    </location>
</feature>
<dbReference type="PROSITE" id="PS50109">
    <property type="entry name" value="HIS_KIN"/>
    <property type="match status" value="1"/>
</dbReference>
<dbReference type="GO" id="GO:0004673">
    <property type="term" value="F:protein histidine kinase activity"/>
    <property type="evidence" value="ECO:0007669"/>
    <property type="project" value="UniProtKB-EC"/>
</dbReference>
<feature type="compositionally biased region" description="Polar residues" evidence="10">
    <location>
        <begin position="1382"/>
        <end position="1392"/>
    </location>
</feature>
<feature type="compositionally biased region" description="Low complexity" evidence="10">
    <location>
        <begin position="1188"/>
        <end position="1211"/>
    </location>
</feature>
<keyword evidence="11" id="KW-0472">Membrane</keyword>
<feature type="domain" description="HAMP" evidence="13">
    <location>
        <begin position="341"/>
        <end position="409"/>
    </location>
</feature>
<dbReference type="EMBL" id="JAAXOW010000001">
    <property type="protein sequence ID" value="NKX92603.1"/>
    <property type="molecule type" value="Genomic_DNA"/>
</dbReference>
<feature type="transmembrane region" description="Helical" evidence="11">
    <location>
        <begin position="12"/>
        <end position="34"/>
    </location>
</feature>
<feature type="compositionally biased region" description="Basic and acidic residues" evidence="10">
    <location>
        <begin position="1368"/>
        <end position="1381"/>
    </location>
</feature>
<keyword evidence="4" id="KW-0597">Phosphoprotein</keyword>
<feature type="compositionally biased region" description="Polar residues" evidence="10">
    <location>
        <begin position="1341"/>
        <end position="1352"/>
    </location>
</feature>
<dbReference type="Pfam" id="PF00672">
    <property type="entry name" value="HAMP"/>
    <property type="match status" value="1"/>
</dbReference>
<dbReference type="Proteomes" id="UP000774283">
    <property type="component" value="Unassembled WGS sequence"/>
</dbReference>
<dbReference type="GO" id="GO:0005886">
    <property type="term" value="C:plasma membrane"/>
    <property type="evidence" value="ECO:0007669"/>
    <property type="project" value="TreeGrafter"/>
</dbReference>
<feature type="region of interest" description="Disordered" evidence="10">
    <location>
        <begin position="656"/>
        <end position="716"/>
    </location>
</feature>
<dbReference type="Gene3D" id="3.30.565.10">
    <property type="entry name" value="Histidine kinase-like ATPase, C-terminal domain"/>
    <property type="match status" value="1"/>
</dbReference>
<dbReference type="SMART" id="SM00387">
    <property type="entry name" value="HATPase_c"/>
    <property type="match status" value="1"/>
</dbReference>
<keyword evidence="7" id="KW-0418">Kinase</keyword>
<feature type="compositionally biased region" description="Low complexity" evidence="10">
    <location>
        <begin position="1284"/>
        <end position="1299"/>
    </location>
</feature>
<dbReference type="InterPro" id="IPR036890">
    <property type="entry name" value="HATPase_C_sf"/>
</dbReference>
<evidence type="ECO:0000259" key="12">
    <source>
        <dbReference type="PROSITE" id="PS50109"/>
    </source>
</evidence>
<dbReference type="Gene3D" id="6.10.340.10">
    <property type="match status" value="1"/>
</dbReference>
<protein>
    <recommendedName>
        <fullName evidence="3">histidine kinase</fullName>
        <ecNumber evidence="3">2.7.13.3</ecNumber>
    </recommendedName>
</protein>
<name>A0A9X5FI90_9MICO</name>
<dbReference type="PANTHER" id="PTHR45436">
    <property type="entry name" value="SENSOR HISTIDINE KINASE YKOH"/>
    <property type="match status" value="1"/>
</dbReference>
<dbReference type="GO" id="GO:0000160">
    <property type="term" value="P:phosphorelay signal transduction system"/>
    <property type="evidence" value="ECO:0007669"/>
    <property type="project" value="UniProtKB-KW"/>
</dbReference>
<dbReference type="InterPro" id="IPR003660">
    <property type="entry name" value="HAMP_dom"/>
</dbReference>
<feature type="region of interest" description="Disordered" evidence="10">
    <location>
        <begin position="750"/>
        <end position="811"/>
    </location>
</feature>
<evidence type="ECO:0000256" key="5">
    <source>
        <dbReference type="ARBA" id="ARBA00022679"/>
    </source>
</evidence>
<dbReference type="SMART" id="SM00304">
    <property type="entry name" value="HAMP"/>
    <property type="match status" value="1"/>
</dbReference>
<keyword evidence="9" id="KW-0902">Two-component regulatory system</keyword>
<dbReference type="EC" id="2.7.13.3" evidence="3"/>
<dbReference type="InterPro" id="IPR003594">
    <property type="entry name" value="HATPase_dom"/>
</dbReference>
<dbReference type="CDD" id="cd06225">
    <property type="entry name" value="HAMP"/>
    <property type="match status" value="1"/>
</dbReference>
<dbReference type="PANTHER" id="PTHR45436:SF5">
    <property type="entry name" value="SENSOR HISTIDINE KINASE TRCS"/>
    <property type="match status" value="1"/>
</dbReference>
<keyword evidence="6 11" id="KW-0812">Transmembrane</keyword>
<comment type="caution">
    <text evidence="14">The sequence shown here is derived from an EMBL/GenBank/DDBJ whole genome shotgun (WGS) entry which is preliminary data.</text>
</comment>
<evidence type="ECO:0000256" key="9">
    <source>
        <dbReference type="ARBA" id="ARBA00023012"/>
    </source>
</evidence>
<dbReference type="PROSITE" id="PS50885">
    <property type="entry name" value="HAMP"/>
    <property type="match status" value="1"/>
</dbReference>
<evidence type="ECO:0000259" key="13">
    <source>
        <dbReference type="PROSITE" id="PS50885"/>
    </source>
</evidence>
<sequence length="1417" mass="149761">MLRRLGVRGKILATLAVPVLVLVLGAGYLVVVAYDTWQYSRLQSSYLGAVVVQDELIGALQEERWTSVSVATGRTAYAAELGEARKATDDAISKLDRALRQMDRKSDSAAVNETMAEAVRAREPAAIALARSLVDQRVNWGTTGGGTTIRNLMSYYDTIIDAQLDLGDILSTTVRDRGLGTFVVAYTNTNRLLDNMKVEAQSGHILIEDSNAGRDTEVDRRAVAVQMAQGTSVRTDAIRTVDDLGIEGVAIPELTSSFQTARDGLLQAAPNSIPLQYRTQWEANAAAENERILKVRDDLRARAVEYGNSAEDAATRSLLLTLAAALAAVAVSVVIALTVARTITEPLRRLTEAAGRVRDELPRIVDEVAEPGKSPDISVEKIEVTSQDEVGRLAAAFNEVNAVTLRVAREQALLRGSIAEMFINVARRDQVLLNRQLVFLDELERSEEDPGTLSNLFRLDHLATRMRRNAESLLVLAGIESGRRVRAAMPLSDVVRTASSEIELYERVELDLHVDPLMLGHNALPAAHLIAELLENATVFSDPGTPVVVTVEEDLRWYTVAVLDEGLGMSDEELDEANEKASTYAASEIVGSQRLGLYVVGRLAYKLGASVRFSRPEDRQGTLARVMLPRALFIAADEVPLDEPVDVLSKDNRQATDAWVAPEPTAAQPLSTRRNVEPEPPVAVPVDLDALTDGSTSTGMPRRKTRVTPEAAAPSASLGALPEADIVLPELAASELPSDFVAGADELWTPPSNVAGPSSLPTRGGGLPTRGGGNLPTRGSVLPTRSAAPTAPSASVGGEPGLDETGPVAPVPERAAVFSNFRTRRSLEFMGESIEPRTAHEQEPETSVPAVEPPAAQAIPSVEPDLPMRGQHQDAAVQALADAWNPSVAGGLEDAVASVADQPDLGAFHDAESAAWQPTHASELPAPTRDDDRLRTLGAHVGSIASAAEIDDEAYPDVPTRRGRYARYDDANAETVAQGDAAPAYEPEPVVDQTVVDAVPVAEIDPALGFAIPGLVEDELEVPDLAADVAYDDAPVEEYPAEPVGYANEPAPQAYESFEAPQAEVAAPQYEAPQYEAPQQEAPQYVAPAEPAPVQDAGFLPMPAASADIAPFAVSPSGAALPSFSDVLGAAPAAAAPAPAAEPEKKRGLFGRKRKKKGEDAPAVTPPPAPVSHEPAGWGMAPAPSAPAPAAFQPEPQAAPAFEAPAAFAPQAAPPMPTRTPAASMDAAPLERRTPSTFTPQAIEPDGFTYSPPAFGATVASAAETVGRAAPSATAFFGPRDDAAPVAPSAPAAPASPDAQRTSWGVGELDAELSARLALQAGIQEQALAELSQLSSYRPNQMAGTAASSNLTKRVRTEVPASTLPDEGSSKISRDAAELRSRLSSFVSATNRARQEGDGSPAQDVHEPTHDPAPQSR</sequence>
<evidence type="ECO:0000256" key="8">
    <source>
        <dbReference type="ARBA" id="ARBA00022989"/>
    </source>
</evidence>
<evidence type="ECO:0000256" key="3">
    <source>
        <dbReference type="ARBA" id="ARBA00012438"/>
    </source>
</evidence>
<dbReference type="InterPro" id="IPR005467">
    <property type="entry name" value="His_kinase_dom"/>
</dbReference>
<accession>A0A9X5FI90</accession>
<keyword evidence="8 11" id="KW-1133">Transmembrane helix</keyword>
<feature type="region of interest" description="Disordered" evidence="10">
    <location>
        <begin position="912"/>
        <end position="931"/>
    </location>
</feature>
<evidence type="ECO:0000313" key="15">
    <source>
        <dbReference type="Proteomes" id="UP000774283"/>
    </source>
</evidence>
<keyword evidence="15" id="KW-1185">Reference proteome</keyword>
<evidence type="ECO:0000256" key="2">
    <source>
        <dbReference type="ARBA" id="ARBA00004370"/>
    </source>
</evidence>
<dbReference type="RefSeq" id="WP_168446621.1">
    <property type="nucleotide sequence ID" value="NZ_JAAXOW010000001.1"/>
</dbReference>
<feature type="region of interest" description="Disordered" evidence="10">
    <location>
        <begin position="1135"/>
        <end position="1254"/>
    </location>
</feature>
<comment type="catalytic activity">
    <reaction evidence="1">
        <text>ATP + protein L-histidine = ADP + protein N-phospho-L-histidine.</text>
        <dbReference type="EC" id="2.7.13.3"/>
    </reaction>
</comment>
<evidence type="ECO:0000256" key="1">
    <source>
        <dbReference type="ARBA" id="ARBA00000085"/>
    </source>
</evidence>
<keyword evidence="5" id="KW-0808">Transferase</keyword>
<organism evidence="14 15">
    <name type="scientific">Sanguibacter hominis ATCC BAA-789</name>
    <dbReference type="NCBI Taxonomy" id="1312740"/>
    <lineage>
        <taxon>Bacteria</taxon>
        <taxon>Bacillati</taxon>
        <taxon>Actinomycetota</taxon>
        <taxon>Actinomycetes</taxon>
        <taxon>Micrococcales</taxon>
        <taxon>Sanguibacteraceae</taxon>
        <taxon>Sanguibacter</taxon>
    </lineage>
</organism>
<dbReference type="InterPro" id="IPR050428">
    <property type="entry name" value="TCS_sensor_his_kinase"/>
</dbReference>
<feature type="region of interest" description="Disordered" evidence="10">
    <location>
        <begin position="1273"/>
        <end position="1305"/>
    </location>
</feature>
<reference evidence="14 15" key="1">
    <citation type="submission" date="2020-04" db="EMBL/GenBank/DDBJ databases">
        <title>MicrobeNet Type strains.</title>
        <authorList>
            <person name="Nicholson A.C."/>
        </authorList>
    </citation>
    <scope>NUCLEOTIDE SEQUENCE [LARGE SCALE GENOMIC DNA]</scope>
    <source>
        <strain evidence="14 15">ATCC BAA-789</strain>
    </source>
</reference>
<feature type="region of interest" description="Disordered" evidence="10">
    <location>
        <begin position="1341"/>
        <end position="1417"/>
    </location>
</feature>
<evidence type="ECO:0000256" key="4">
    <source>
        <dbReference type="ARBA" id="ARBA00022553"/>
    </source>
</evidence>
<proteinExistence type="predicted"/>
<evidence type="ECO:0000256" key="11">
    <source>
        <dbReference type="SAM" id="Phobius"/>
    </source>
</evidence>
<dbReference type="Pfam" id="PF02518">
    <property type="entry name" value="HATPase_c"/>
    <property type="match status" value="1"/>
</dbReference>
<comment type="subcellular location">
    <subcellularLocation>
        <location evidence="2">Membrane</location>
    </subcellularLocation>
</comment>
<evidence type="ECO:0000256" key="7">
    <source>
        <dbReference type="ARBA" id="ARBA00022777"/>
    </source>
</evidence>
<dbReference type="SUPFAM" id="SSF55874">
    <property type="entry name" value="ATPase domain of HSP90 chaperone/DNA topoisomerase II/histidine kinase"/>
    <property type="match status" value="1"/>
</dbReference>
<evidence type="ECO:0000256" key="10">
    <source>
        <dbReference type="SAM" id="MobiDB-lite"/>
    </source>
</evidence>
<feature type="domain" description="Histidine kinase" evidence="12">
    <location>
        <begin position="463"/>
        <end position="632"/>
    </location>
</feature>
<evidence type="ECO:0000313" key="14">
    <source>
        <dbReference type="EMBL" id="NKX92603.1"/>
    </source>
</evidence>
<feature type="compositionally biased region" description="Gly residues" evidence="10">
    <location>
        <begin position="763"/>
        <end position="774"/>
    </location>
</feature>
<gene>
    <name evidence="14" type="ORF">HF995_04835</name>
</gene>
<evidence type="ECO:0000256" key="6">
    <source>
        <dbReference type="ARBA" id="ARBA00022692"/>
    </source>
</evidence>
<feature type="compositionally biased region" description="Low complexity" evidence="10">
    <location>
        <begin position="783"/>
        <end position="795"/>
    </location>
</feature>